<dbReference type="OMA" id="ANSTRHI"/>
<feature type="chain" id="PRO_5002229464" evidence="3">
    <location>
        <begin position="28"/>
        <end position="392"/>
    </location>
</feature>
<gene>
    <name evidence="4" type="ORF">UMAG_04601</name>
</gene>
<proteinExistence type="predicted"/>
<feature type="transmembrane region" description="Helical" evidence="2">
    <location>
        <begin position="369"/>
        <end position="391"/>
    </location>
</feature>
<protein>
    <submittedName>
        <fullName evidence="4">Uncharacterized protein</fullName>
    </submittedName>
</protein>
<feature type="region of interest" description="Disordered" evidence="1">
    <location>
        <begin position="119"/>
        <end position="314"/>
    </location>
</feature>
<dbReference type="RefSeq" id="XP_011390901.1">
    <property type="nucleotide sequence ID" value="XM_011392599.1"/>
</dbReference>
<sequence>MSLLCALHKFLFGLLLVTLLVPLLVSASHSVQAQHHLKRDHNSQNAKGPPVEFAAPLDAPPVLVKSLYNQFAPHGKHAKLANARDKGIKRLQRWMHRLGLHPSDHQARSLYGMIRNAQREKHHDHGPHGEKHHEHKHKQRSKQHRVDKQHHHSHHEEKHDEHKQEHGEQHARQPAWVEVGDSKTDRPATRARPLDAGVLPPSSPHSWDDESNSWRKTTSSPAAAAIAPLPEPANIAAPTSYDQSGRTSRSDRPPAAGSLLTHSEDARAPVTSAPSASIGTSESARTSGSLNPSSTPASTWAQSNPSKTADPRLDPLAANSTRHIAGIPIADDGDMKVGVASAVNRTDPTLVRGAKSSGSIRTARVYRDMLGSVGLQSVVLGAALAVIVILAV</sequence>
<evidence type="ECO:0000256" key="3">
    <source>
        <dbReference type="SAM" id="SignalP"/>
    </source>
</evidence>
<evidence type="ECO:0000313" key="5">
    <source>
        <dbReference type="Proteomes" id="UP000000561"/>
    </source>
</evidence>
<feature type="compositionally biased region" description="Basic and acidic residues" evidence="1">
    <location>
        <begin position="154"/>
        <end position="171"/>
    </location>
</feature>
<evidence type="ECO:0000313" key="4">
    <source>
        <dbReference type="EMBL" id="KIS67505.1"/>
    </source>
</evidence>
<dbReference type="eggNOG" id="ENOG502TGCB">
    <property type="taxonomic scope" value="Eukaryota"/>
</dbReference>
<name>A0A0D1DY95_MYCMD</name>
<keyword evidence="5" id="KW-1185">Reference proteome</keyword>
<organism evidence="4 5">
    <name type="scientific">Mycosarcoma maydis</name>
    <name type="common">Corn smut fungus</name>
    <name type="synonym">Ustilago maydis</name>
    <dbReference type="NCBI Taxonomy" id="5270"/>
    <lineage>
        <taxon>Eukaryota</taxon>
        <taxon>Fungi</taxon>
        <taxon>Dikarya</taxon>
        <taxon>Basidiomycota</taxon>
        <taxon>Ustilaginomycotina</taxon>
        <taxon>Ustilaginomycetes</taxon>
        <taxon>Ustilaginales</taxon>
        <taxon>Ustilaginaceae</taxon>
        <taxon>Mycosarcoma</taxon>
    </lineage>
</organism>
<evidence type="ECO:0000256" key="1">
    <source>
        <dbReference type="SAM" id="MobiDB-lite"/>
    </source>
</evidence>
<dbReference type="OrthoDB" id="2556574at2759"/>
<keyword evidence="2" id="KW-0812">Transmembrane</keyword>
<feature type="compositionally biased region" description="Basic and acidic residues" evidence="1">
    <location>
        <begin position="119"/>
        <end position="132"/>
    </location>
</feature>
<dbReference type="AlphaFoldDB" id="A0A0D1DY95"/>
<feature type="compositionally biased region" description="Low complexity" evidence="1">
    <location>
        <begin position="221"/>
        <end position="238"/>
    </location>
</feature>
<keyword evidence="3" id="KW-0732">Signal</keyword>
<dbReference type="InParanoid" id="A0A0D1DY95"/>
<dbReference type="VEuPathDB" id="FungiDB:UMAG_04601"/>
<accession>A0A0D1DY95</accession>
<dbReference type="EMBL" id="CM003152">
    <property type="protein sequence ID" value="KIS67505.1"/>
    <property type="molecule type" value="Genomic_DNA"/>
</dbReference>
<feature type="signal peptide" evidence="3">
    <location>
        <begin position="1"/>
        <end position="27"/>
    </location>
</feature>
<dbReference type="GeneID" id="23564733"/>
<feature type="compositionally biased region" description="Basic residues" evidence="1">
    <location>
        <begin position="133"/>
        <end position="153"/>
    </location>
</feature>
<feature type="compositionally biased region" description="Polar residues" evidence="1">
    <location>
        <begin position="272"/>
        <end position="307"/>
    </location>
</feature>
<keyword evidence="2" id="KW-0472">Membrane</keyword>
<dbReference type="Proteomes" id="UP000000561">
    <property type="component" value="Chromosome 13"/>
</dbReference>
<keyword evidence="2" id="KW-1133">Transmembrane helix</keyword>
<dbReference type="STRING" id="237631.A0A0D1DY95"/>
<evidence type="ECO:0000256" key="2">
    <source>
        <dbReference type="SAM" id="Phobius"/>
    </source>
</evidence>
<dbReference type="KEGG" id="uma:UMAG_04601"/>
<reference evidence="4 5" key="1">
    <citation type="journal article" date="2006" name="Nature">
        <title>Insights from the genome of the biotrophic fungal plant pathogen Ustilago maydis.</title>
        <authorList>
            <person name="Kamper J."/>
            <person name="Kahmann R."/>
            <person name="Bolker M."/>
            <person name="Ma L.J."/>
            <person name="Brefort T."/>
            <person name="Saville B.J."/>
            <person name="Banuett F."/>
            <person name="Kronstad J.W."/>
            <person name="Gold S.E."/>
            <person name="Muller O."/>
            <person name="Perlin M.H."/>
            <person name="Wosten H.A."/>
            <person name="de Vries R."/>
            <person name="Ruiz-Herrera J."/>
            <person name="Reynaga-Pena C.G."/>
            <person name="Snetselaar K."/>
            <person name="McCann M."/>
            <person name="Perez-Martin J."/>
            <person name="Feldbrugge M."/>
            <person name="Basse C.W."/>
            <person name="Steinberg G."/>
            <person name="Ibeas J.I."/>
            <person name="Holloman W."/>
            <person name="Guzman P."/>
            <person name="Farman M."/>
            <person name="Stajich J.E."/>
            <person name="Sentandreu R."/>
            <person name="Gonzalez-Prieto J.M."/>
            <person name="Kennell J.C."/>
            <person name="Molina L."/>
            <person name="Schirawski J."/>
            <person name="Mendoza-Mendoza A."/>
            <person name="Greilinger D."/>
            <person name="Munch K."/>
            <person name="Rossel N."/>
            <person name="Scherer M."/>
            <person name="Vranes M."/>
            <person name="Ladendorf O."/>
            <person name="Vincon V."/>
            <person name="Fuchs U."/>
            <person name="Sandrock B."/>
            <person name="Meng S."/>
            <person name="Ho E.C."/>
            <person name="Cahill M.J."/>
            <person name="Boyce K.J."/>
            <person name="Klose J."/>
            <person name="Klosterman S.J."/>
            <person name="Deelstra H.J."/>
            <person name="Ortiz-Castellanos L."/>
            <person name="Li W."/>
            <person name="Sanchez-Alonso P."/>
            <person name="Schreier P.H."/>
            <person name="Hauser-Hahn I."/>
            <person name="Vaupel M."/>
            <person name="Koopmann E."/>
            <person name="Friedrich G."/>
            <person name="Voss H."/>
            <person name="Schluter T."/>
            <person name="Margolis J."/>
            <person name="Platt D."/>
            <person name="Swimmer C."/>
            <person name="Gnirke A."/>
            <person name="Chen F."/>
            <person name="Vysotskaia V."/>
            <person name="Mannhaupt G."/>
            <person name="Guldener U."/>
            <person name="Munsterkotter M."/>
            <person name="Haase D."/>
            <person name="Oesterheld M."/>
            <person name="Mewes H.W."/>
            <person name="Mauceli E.W."/>
            <person name="DeCaprio D."/>
            <person name="Wade C.M."/>
            <person name="Butler J."/>
            <person name="Young S."/>
            <person name="Jaffe D.B."/>
            <person name="Calvo S."/>
            <person name="Nusbaum C."/>
            <person name="Galagan J."/>
            <person name="Birren B.W."/>
        </authorList>
    </citation>
    <scope>NUCLEOTIDE SEQUENCE [LARGE SCALE GENOMIC DNA]</scope>
    <source>
        <strain evidence="5">DSM 14603 / FGSC 9021 / UM521</strain>
    </source>
</reference>